<evidence type="ECO:0000256" key="4">
    <source>
        <dbReference type="ARBA" id="ARBA00022989"/>
    </source>
</evidence>
<feature type="transmembrane region" description="Helical" evidence="6">
    <location>
        <begin position="333"/>
        <end position="354"/>
    </location>
</feature>
<sequence>MKATDQQIETVSVAPYDENEMSMWQALKANPRVIMYSVIVNLGPILYGYDVIVSGAIVALPGFLNVYGAEIDGYLSLPATWQALWTAFVQLGIMIGALSGGWIQDRFGRRLSFFLGGFVSAIGVGIAYGSGYLATYLGRRLAFFFAKICIGLGMGFLIATCQTYISEITSPKIRGPMLGLYTFMSTVGQIISITIIFKRVAIMDISSFEIPFATQWVFSGLCMVAAVVIPESPVYLLSKSRVEAAEAAYQRLHGPNVDSHAAICRLWATVEHEQEVARNAKSIGFLDCFKGTDMRRTRIILILNAIPQFCGIAIIANGTYYMELCGMSATESFQLAEIGIGLLMTSTVISWFAISTIGRRFIIIASPIVVGLLYMGMGIAGTFSVTDQSAWAVGIMLILTSLATELLITRLGIRTAILSATDPGAYILKGEASYELARELNEYAAEMQDKGPGKFSFFTSSPNILDTEAALEEIRYALDTLHTDGMTLFTRYGEGNTYLGHHDIKPIWAELNRRKCVMFMHPTHPVDRNKINAKMPQPMIDYPHETSRSAMDMIMMGTRSKYPDCKVILSHTGGTLPYLISRIATPLSKAPALATSYTLGLLTGGPL</sequence>
<comment type="caution">
    <text evidence="8">The sequence shown here is derived from an EMBL/GenBank/DDBJ whole genome shotgun (WGS) entry which is preliminary data.</text>
</comment>
<dbReference type="SUPFAM" id="SSF51556">
    <property type="entry name" value="Metallo-dependent hydrolases"/>
    <property type="match status" value="1"/>
</dbReference>
<dbReference type="SUPFAM" id="SSF103473">
    <property type="entry name" value="MFS general substrate transporter"/>
    <property type="match status" value="1"/>
</dbReference>
<evidence type="ECO:0000256" key="6">
    <source>
        <dbReference type="SAM" id="Phobius"/>
    </source>
</evidence>
<dbReference type="Pfam" id="PF00083">
    <property type="entry name" value="Sugar_tr"/>
    <property type="match status" value="1"/>
</dbReference>
<comment type="similarity">
    <text evidence="2">Belongs to the major facilitator superfamily. Sugar transporter (TC 2.A.1.1) family.</text>
</comment>
<feature type="transmembrane region" description="Helical" evidence="6">
    <location>
        <begin position="177"/>
        <end position="197"/>
    </location>
</feature>
<gene>
    <name evidence="8" type="ORF">SBRCBS47491_008722</name>
</gene>
<organism evidence="8 9">
    <name type="scientific">Sporothrix bragantina</name>
    <dbReference type="NCBI Taxonomy" id="671064"/>
    <lineage>
        <taxon>Eukaryota</taxon>
        <taxon>Fungi</taxon>
        <taxon>Dikarya</taxon>
        <taxon>Ascomycota</taxon>
        <taxon>Pezizomycotina</taxon>
        <taxon>Sordariomycetes</taxon>
        <taxon>Sordariomycetidae</taxon>
        <taxon>Ophiostomatales</taxon>
        <taxon>Ophiostomataceae</taxon>
        <taxon>Sporothrix</taxon>
    </lineage>
</organism>
<keyword evidence="3 6" id="KW-0812">Transmembrane</keyword>
<dbReference type="Gene3D" id="3.20.20.140">
    <property type="entry name" value="Metal-dependent hydrolases"/>
    <property type="match status" value="1"/>
</dbReference>
<comment type="subcellular location">
    <subcellularLocation>
        <location evidence="1">Membrane</location>
        <topology evidence="1">Multi-pass membrane protein</topology>
    </subcellularLocation>
</comment>
<dbReference type="PANTHER" id="PTHR48022:SF41">
    <property type="entry name" value="MAJOR FACILITATOR SUPERFAMILY (MFS) PROFILE DOMAIN-CONTAINING PROTEIN"/>
    <property type="match status" value="1"/>
</dbReference>
<dbReference type="Gene3D" id="1.20.1250.20">
    <property type="entry name" value="MFS general substrate transporter like domains"/>
    <property type="match status" value="1"/>
</dbReference>
<dbReference type="InterPro" id="IPR050360">
    <property type="entry name" value="MFS_Sugar_Transporters"/>
</dbReference>
<dbReference type="PROSITE" id="PS50850">
    <property type="entry name" value="MFS"/>
    <property type="match status" value="1"/>
</dbReference>
<dbReference type="InterPro" id="IPR005828">
    <property type="entry name" value="MFS_sugar_transport-like"/>
</dbReference>
<dbReference type="PANTHER" id="PTHR48022">
    <property type="entry name" value="PLASTIDIC GLUCOSE TRANSPORTER 4"/>
    <property type="match status" value="1"/>
</dbReference>
<protein>
    <recommendedName>
        <fullName evidence="7">Major facilitator superfamily (MFS) profile domain-containing protein</fullName>
    </recommendedName>
</protein>
<reference evidence="8 9" key="1">
    <citation type="submission" date="2024-01" db="EMBL/GenBank/DDBJ databases">
        <authorList>
            <person name="Allen C."/>
            <person name="Tagirdzhanova G."/>
        </authorList>
    </citation>
    <scope>NUCLEOTIDE SEQUENCE [LARGE SCALE GENOMIC DNA]</scope>
</reference>
<proteinExistence type="inferred from homology"/>
<name>A0ABP0CRY9_9PEZI</name>
<evidence type="ECO:0000256" key="2">
    <source>
        <dbReference type="ARBA" id="ARBA00010992"/>
    </source>
</evidence>
<feature type="transmembrane region" description="Helical" evidence="6">
    <location>
        <begin position="111"/>
        <end position="129"/>
    </location>
</feature>
<dbReference type="InterPro" id="IPR036259">
    <property type="entry name" value="MFS_trans_sf"/>
</dbReference>
<evidence type="ECO:0000256" key="5">
    <source>
        <dbReference type="ARBA" id="ARBA00023136"/>
    </source>
</evidence>
<feature type="transmembrane region" description="Helical" evidence="6">
    <location>
        <begin position="217"/>
        <end position="237"/>
    </location>
</feature>
<dbReference type="InterPro" id="IPR020846">
    <property type="entry name" value="MFS_dom"/>
</dbReference>
<evidence type="ECO:0000256" key="3">
    <source>
        <dbReference type="ARBA" id="ARBA00022692"/>
    </source>
</evidence>
<feature type="transmembrane region" description="Helical" evidence="6">
    <location>
        <begin position="389"/>
        <end position="408"/>
    </location>
</feature>
<evidence type="ECO:0000313" key="9">
    <source>
        <dbReference type="Proteomes" id="UP001642406"/>
    </source>
</evidence>
<feature type="transmembrane region" description="Helical" evidence="6">
    <location>
        <begin position="299"/>
        <end position="321"/>
    </location>
</feature>
<evidence type="ECO:0000256" key="1">
    <source>
        <dbReference type="ARBA" id="ARBA00004141"/>
    </source>
</evidence>
<feature type="transmembrane region" description="Helical" evidence="6">
    <location>
        <begin position="33"/>
        <end position="59"/>
    </location>
</feature>
<feature type="transmembrane region" description="Helical" evidence="6">
    <location>
        <begin position="79"/>
        <end position="99"/>
    </location>
</feature>
<keyword evidence="9" id="KW-1185">Reference proteome</keyword>
<evidence type="ECO:0000313" key="8">
    <source>
        <dbReference type="EMBL" id="CAK7233765.1"/>
    </source>
</evidence>
<feature type="transmembrane region" description="Helical" evidence="6">
    <location>
        <begin position="361"/>
        <end position="383"/>
    </location>
</feature>
<feature type="transmembrane region" description="Helical" evidence="6">
    <location>
        <begin position="141"/>
        <end position="165"/>
    </location>
</feature>
<dbReference type="Proteomes" id="UP001642406">
    <property type="component" value="Unassembled WGS sequence"/>
</dbReference>
<dbReference type="InterPro" id="IPR032466">
    <property type="entry name" value="Metal_Hydrolase"/>
</dbReference>
<accession>A0ABP0CRY9</accession>
<dbReference type="InterPro" id="IPR006680">
    <property type="entry name" value="Amidohydro-rel"/>
</dbReference>
<keyword evidence="4 6" id="KW-1133">Transmembrane helix</keyword>
<evidence type="ECO:0000259" key="7">
    <source>
        <dbReference type="PROSITE" id="PS50850"/>
    </source>
</evidence>
<feature type="domain" description="Major facilitator superfamily (MFS) profile" evidence="7">
    <location>
        <begin position="36"/>
        <end position="607"/>
    </location>
</feature>
<dbReference type="Pfam" id="PF04909">
    <property type="entry name" value="Amidohydro_2"/>
    <property type="match status" value="1"/>
</dbReference>
<keyword evidence="5 6" id="KW-0472">Membrane</keyword>
<dbReference type="EMBL" id="CAWUHC010000119">
    <property type="protein sequence ID" value="CAK7233765.1"/>
    <property type="molecule type" value="Genomic_DNA"/>
</dbReference>